<evidence type="ECO:0000313" key="3">
    <source>
        <dbReference type="Proteomes" id="UP000603640"/>
    </source>
</evidence>
<name>A0A923N8W5_9BACT</name>
<feature type="signal peptide" evidence="1">
    <location>
        <begin position="1"/>
        <end position="22"/>
    </location>
</feature>
<evidence type="ECO:0000313" key="2">
    <source>
        <dbReference type="EMBL" id="MBC5995055.1"/>
    </source>
</evidence>
<gene>
    <name evidence="2" type="ORF">H8S84_19570</name>
</gene>
<organism evidence="2 3">
    <name type="scientific">Pontibacter cellulosilyticus</name>
    <dbReference type="NCBI Taxonomy" id="1720253"/>
    <lineage>
        <taxon>Bacteria</taxon>
        <taxon>Pseudomonadati</taxon>
        <taxon>Bacteroidota</taxon>
        <taxon>Cytophagia</taxon>
        <taxon>Cytophagales</taxon>
        <taxon>Hymenobacteraceae</taxon>
        <taxon>Pontibacter</taxon>
    </lineage>
</organism>
<dbReference type="EMBL" id="JACRVF010000008">
    <property type="protein sequence ID" value="MBC5995055.1"/>
    <property type="molecule type" value="Genomic_DNA"/>
</dbReference>
<dbReference type="RefSeq" id="WP_187069087.1">
    <property type="nucleotide sequence ID" value="NZ_JACRVF010000008.1"/>
</dbReference>
<keyword evidence="1" id="KW-0732">Signal</keyword>
<dbReference type="AlphaFoldDB" id="A0A923N8W5"/>
<evidence type="ECO:0000256" key="1">
    <source>
        <dbReference type="SAM" id="SignalP"/>
    </source>
</evidence>
<evidence type="ECO:0008006" key="4">
    <source>
        <dbReference type="Google" id="ProtNLM"/>
    </source>
</evidence>
<proteinExistence type="predicted"/>
<comment type="caution">
    <text evidence="2">The sequence shown here is derived from an EMBL/GenBank/DDBJ whole genome shotgun (WGS) entry which is preliminary data.</text>
</comment>
<accession>A0A923N8W5</accession>
<dbReference type="Proteomes" id="UP000603640">
    <property type="component" value="Unassembled WGS sequence"/>
</dbReference>
<keyword evidence="3" id="KW-1185">Reference proteome</keyword>
<feature type="chain" id="PRO_5037505527" description="DUF4369 domain-containing protein" evidence="1">
    <location>
        <begin position="23"/>
        <end position="229"/>
    </location>
</feature>
<reference evidence="2" key="1">
    <citation type="submission" date="2020-08" db="EMBL/GenBank/DDBJ databases">
        <title>Pontibacter sp. SD6 16S ribosomal RNA gene Genome sequencing and assembly.</title>
        <authorList>
            <person name="Kang M."/>
        </authorList>
    </citation>
    <scope>NUCLEOTIDE SEQUENCE</scope>
    <source>
        <strain evidence="2">SD6</strain>
    </source>
</reference>
<sequence length="229" mass="26261">MKKNLTALTIVCVIFIGLSFNAAFGQIRTAIDVQEWPKGKVVLVNGDTLYGALTYYRTPEIVKVHHQDGSISSVSPVNVEYFIAQEMPSGRSFTFKSLHWDLGKPYSDFKKPTFFEELNRGALTLIMRETYVKRDAGRQNTNLYRNAPSYYGGNNFYEQVKELYYIMLPDGEILPLKNVRKDLHTLFGEKSKNVKSYIKLNKLDYEKPHELIAIINYFNALSSSTSRAF</sequence>
<protein>
    <recommendedName>
        <fullName evidence="4">DUF4369 domain-containing protein</fullName>
    </recommendedName>
</protein>